<sequence length="1038" mass="118836">MAGIGFELKKLFRQAGLLHSVKAYAYSSLTTIGPMILCLFMLLFMQRFMSRYGVSFLERELFQATIVYGFIFSTLLTGGLSMILTRFIADKMYMKQYEYLLSSYYGAMAVSLPVGMACAWLFLRGVPAGFGYKAAAYLFFAELIILSFQGVLLSAVKDFKRIVRNYCFGIGVALAGAWLVLKYTPFQDATAALTMLAAGFFVIVLLTGRHLEQTLPAKESRLYFDFLSYLRKYPALFCIGTLFYSGVYIHSFVYWFGPAGGRVAEQFAVSTFFDPPVFYAYLTVTPTLITFVVSVETAFYEKFRDYYSNILNEGTLLDIARAKEEMQRTLTREISFMMEVQLLFTVLSLALGLKLLPTIGFSMEQLDAYVILVLGYFLFIIAFIVMLILLYFDDRKGVLVISSLFVLLNVNLTSWTMAANYHGIGLFVAAFLALAAALWRLVHYVGNIEYYTFCAQPLATPRKVPFWRRRPGKMAASSLLLLGVGLLLGACSNEAPASPVPAEPAPVAESAVPGSPLTAKGLAEDKRLYERDNDTSVAALYMTVLPDTKERGLSWYSLNRVRNWMEEGDLKVILQEGAADGSGPQSGLFGYDATETNAKVSLRGNTTRYSPQRSYKIRLNNQAGLWRDQRTIDLNKHYYDSARIRNKLSFDIFETLPHMASLRTQFVHLYVKDLSGGGKANAPYEDYGLFTQIEHPNQMFLKNHWLDPNGQLYKAVMFEFFRYPETLRSQSDPKYDKQAFEKQLEIKGREDHDKLLMMLNDVNNMAIPINEVMEKHFDLDNYLTWLASNILMDNMDTDAQNFLLYSPLNSDKWYFVPWDYDGGWELQRGLRSISDYSNGISNYWGSVLHNRFFRSEENVQKLKKKIDELYQSINKETVTKRVDAYRGTVEPFLKSDPDIRFLPVKADQLDQEFDRIAEVPARSLKRFNEDLEKPKPFYLGDLLRENGKTVFVWDQSFDLQGDDLVYDWTLAKDPLFTQIVAQQKNMKETTVTLDALQPGEYYWKVIVRDQKGNQQIAFDIYRDSRDLPYYGMRQIKVE</sequence>
<feature type="transmembrane region" description="Helical" evidence="1">
    <location>
        <begin position="233"/>
        <end position="257"/>
    </location>
</feature>
<dbReference type="STRING" id="624147.SAMN04487970_104613"/>
<keyword evidence="1" id="KW-1133">Transmembrane helix</keyword>
<dbReference type="RefSeq" id="WP_167670294.1">
    <property type="nucleotide sequence ID" value="NZ_FMTT01000046.1"/>
</dbReference>
<feature type="transmembrane region" description="Helical" evidence="1">
    <location>
        <begin position="424"/>
        <end position="442"/>
    </location>
</feature>
<dbReference type="Proteomes" id="UP000198601">
    <property type="component" value="Unassembled WGS sequence"/>
</dbReference>
<feature type="transmembrane region" description="Helical" evidence="1">
    <location>
        <begin position="135"/>
        <end position="156"/>
    </location>
</feature>
<evidence type="ECO:0000313" key="3">
    <source>
        <dbReference type="Proteomes" id="UP000198601"/>
    </source>
</evidence>
<protein>
    <submittedName>
        <fullName evidence="2">Uncharacterized membrane protein</fullName>
    </submittedName>
</protein>
<feature type="transmembrane region" description="Helical" evidence="1">
    <location>
        <begin position="277"/>
        <end position="300"/>
    </location>
</feature>
<keyword evidence="3" id="KW-1185">Reference proteome</keyword>
<dbReference type="AlphaFoldDB" id="A0A1G4T9U4"/>
<dbReference type="InterPro" id="IPR013783">
    <property type="entry name" value="Ig-like_fold"/>
</dbReference>
<feature type="transmembrane region" description="Helical" evidence="1">
    <location>
        <begin position="163"/>
        <end position="181"/>
    </location>
</feature>
<accession>A0A1G4T9U4</accession>
<dbReference type="PANTHER" id="PTHR40050:SF1">
    <property type="entry name" value="INNER SPORE COAT PROTEIN H"/>
    <property type="match status" value="1"/>
</dbReference>
<feature type="transmembrane region" description="Helical" evidence="1">
    <location>
        <begin position="398"/>
        <end position="418"/>
    </location>
</feature>
<feature type="transmembrane region" description="Helical" evidence="1">
    <location>
        <begin position="472"/>
        <end position="490"/>
    </location>
</feature>
<evidence type="ECO:0000313" key="2">
    <source>
        <dbReference type="EMBL" id="SCW78202.1"/>
    </source>
</evidence>
<proteinExistence type="predicted"/>
<feature type="transmembrane region" description="Helical" evidence="1">
    <location>
        <begin position="101"/>
        <end position="123"/>
    </location>
</feature>
<reference evidence="3" key="1">
    <citation type="submission" date="2016-10" db="EMBL/GenBank/DDBJ databases">
        <authorList>
            <person name="Varghese N."/>
            <person name="Submissions S."/>
        </authorList>
    </citation>
    <scope>NUCLEOTIDE SEQUENCE [LARGE SCALE GENOMIC DNA]</scope>
    <source>
        <strain evidence="3">CGMCC 1.8946</strain>
    </source>
</reference>
<feature type="transmembrane region" description="Helical" evidence="1">
    <location>
        <begin position="23"/>
        <end position="45"/>
    </location>
</feature>
<feature type="transmembrane region" description="Helical" evidence="1">
    <location>
        <begin position="193"/>
        <end position="212"/>
    </location>
</feature>
<evidence type="ECO:0000256" key="1">
    <source>
        <dbReference type="SAM" id="Phobius"/>
    </source>
</evidence>
<dbReference type="Pfam" id="PF08757">
    <property type="entry name" value="CotH"/>
    <property type="match status" value="1"/>
</dbReference>
<feature type="transmembrane region" description="Helical" evidence="1">
    <location>
        <begin position="368"/>
        <end position="391"/>
    </location>
</feature>
<dbReference type="InterPro" id="IPR031617">
    <property type="entry name" value="PelG"/>
</dbReference>
<feature type="transmembrane region" description="Helical" evidence="1">
    <location>
        <begin position="65"/>
        <end position="89"/>
    </location>
</feature>
<feature type="transmembrane region" description="Helical" evidence="1">
    <location>
        <begin position="336"/>
        <end position="356"/>
    </location>
</feature>
<dbReference type="Pfam" id="PF16933">
    <property type="entry name" value="PelG"/>
    <property type="match status" value="1"/>
</dbReference>
<dbReference type="PANTHER" id="PTHR40050">
    <property type="entry name" value="INNER SPORE COAT PROTEIN H"/>
    <property type="match status" value="1"/>
</dbReference>
<dbReference type="InterPro" id="IPR014867">
    <property type="entry name" value="Spore_coat_CotH_CotH2/3/7"/>
</dbReference>
<keyword evidence="1" id="KW-0812">Transmembrane</keyword>
<gene>
    <name evidence="2" type="ORF">SAMN04487970_104613</name>
</gene>
<dbReference type="EMBL" id="FMTT01000046">
    <property type="protein sequence ID" value="SCW78202.1"/>
    <property type="molecule type" value="Genomic_DNA"/>
</dbReference>
<keyword evidence="1" id="KW-0472">Membrane</keyword>
<organism evidence="2 3">
    <name type="scientific">Paenibacillus tianmuensis</name>
    <dbReference type="NCBI Taxonomy" id="624147"/>
    <lineage>
        <taxon>Bacteria</taxon>
        <taxon>Bacillati</taxon>
        <taxon>Bacillota</taxon>
        <taxon>Bacilli</taxon>
        <taxon>Bacillales</taxon>
        <taxon>Paenibacillaceae</taxon>
        <taxon>Paenibacillus</taxon>
    </lineage>
</organism>
<dbReference type="Gene3D" id="2.60.40.10">
    <property type="entry name" value="Immunoglobulins"/>
    <property type="match status" value="1"/>
</dbReference>
<name>A0A1G4T9U4_9BACL</name>